<gene>
    <name evidence="1" type="ORF">DY000_02045082</name>
</gene>
<organism evidence="1 2">
    <name type="scientific">Brassica cretica</name>
    <name type="common">Mustard</name>
    <dbReference type="NCBI Taxonomy" id="69181"/>
    <lineage>
        <taxon>Eukaryota</taxon>
        <taxon>Viridiplantae</taxon>
        <taxon>Streptophyta</taxon>
        <taxon>Embryophyta</taxon>
        <taxon>Tracheophyta</taxon>
        <taxon>Spermatophyta</taxon>
        <taxon>Magnoliopsida</taxon>
        <taxon>eudicotyledons</taxon>
        <taxon>Gunneridae</taxon>
        <taxon>Pentapetalae</taxon>
        <taxon>rosids</taxon>
        <taxon>malvids</taxon>
        <taxon>Brassicales</taxon>
        <taxon>Brassicaceae</taxon>
        <taxon>Brassiceae</taxon>
        <taxon>Brassica</taxon>
    </lineage>
</organism>
<name>A0ABQ7F7Z0_BRACR</name>
<protein>
    <submittedName>
        <fullName evidence="1">Uncharacterized protein</fullName>
    </submittedName>
</protein>
<dbReference type="EMBL" id="QGKV02000297">
    <property type="protein sequence ID" value="KAF3611341.1"/>
    <property type="molecule type" value="Genomic_DNA"/>
</dbReference>
<accession>A0ABQ7F7Z0</accession>
<dbReference type="Proteomes" id="UP000266723">
    <property type="component" value="Unassembled WGS sequence"/>
</dbReference>
<evidence type="ECO:0000313" key="1">
    <source>
        <dbReference type="EMBL" id="KAF3611341.1"/>
    </source>
</evidence>
<dbReference type="Gene3D" id="3.40.140.10">
    <property type="entry name" value="Cytidine Deaminase, domain 2"/>
    <property type="match status" value="1"/>
</dbReference>
<comment type="caution">
    <text evidence="1">The sequence shown here is derived from an EMBL/GenBank/DDBJ whole genome shotgun (WGS) entry which is preliminary data.</text>
</comment>
<proteinExistence type="predicted"/>
<sequence length="228" mass="26437">MLELFISTSDPSSMVLGSEDDFEGILIPFNFLDSFLVAKDSRVIVVGILVGFEKKRVIHLTVLVGFEKKRVTHILLPPQWSTYMELHIANIPMDNIHMRAISNGMVLYNITKKAFAWGKKANVKVDLETFPPEHCLEARWKTDETSSLLFLVKTTFHIIVSKHLLYRFKRFLLLVPPLWNYNPDVPNHSDHMQYCLLFQVFRVSRILGGSIRGRGSIGMHKSKRKYWY</sequence>
<reference evidence="1 2" key="1">
    <citation type="journal article" date="2020" name="BMC Genomics">
        <title>Intraspecific diversification of the crop wild relative Brassica cretica Lam. using demographic model selection.</title>
        <authorList>
            <person name="Kioukis A."/>
            <person name="Michalopoulou V.A."/>
            <person name="Briers L."/>
            <person name="Pirintsos S."/>
            <person name="Studholme D.J."/>
            <person name="Pavlidis P."/>
            <person name="Sarris P.F."/>
        </authorList>
    </citation>
    <scope>NUCLEOTIDE SEQUENCE [LARGE SCALE GENOMIC DNA]</scope>
    <source>
        <strain evidence="2">cv. PFS-1207/04</strain>
    </source>
</reference>
<keyword evidence="2" id="KW-1185">Reference proteome</keyword>
<evidence type="ECO:0000313" key="2">
    <source>
        <dbReference type="Proteomes" id="UP000266723"/>
    </source>
</evidence>